<sequence>MSPPPPSHSPTLRHQPSRSVTYAVTAAHCYLTASRRSRLASTVTSPRDDVILAPPPSHYRPHAKSIRCGLLECLAVVDLLDLVEHGLHIAALAQVLPPHRAGFVHDLS</sequence>
<dbReference type="Proteomes" id="UP000059680">
    <property type="component" value="Chromosome 1"/>
</dbReference>
<evidence type="ECO:0000313" key="1">
    <source>
        <dbReference type="EMBL" id="BAS72292.1"/>
    </source>
</evidence>
<accession>A0A0P0V2Z0</accession>
<protein>
    <submittedName>
        <fullName evidence="1">Os01g0393050 protein</fullName>
    </submittedName>
</protein>
<gene>
    <name evidence="1" type="ordered locus">Os01g0393050</name>
    <name evidence="1" type="ORF">OSNPB_010393050</name>
</gene>
<organism evidence="1 2">
    <name type="scientific">Oryza sativa subsp. japonica</name>
    <name type="common">Rice</name>
    <dbReference type="NCBI Taxonomy" id="39947"/>
    <lineage>
        <taxon>Eukaryota</taxon>
        <taxon>Viridiplantae</taxon>
        <taxon>Streptophyta</taxon>
        <taxon>Embryophyta</taxon>
        <taxon>Tracheophyta</taxon>
        <taxon>Spermatophyta</taxon>
        <taxon>Magnoliopsida</taxon>
        <taxon>Liliopsida</taxon>
        <taxon>Poales</taxon>
        <taxon>Poaceae</taxon>
        <taxon>BOP clade</taxon>
        <taxon>Oryzoideae</taxon>
        <taxon>Oryzeae</taxon>
        <taxon>Oryzinae</taxon>
        <taxon>Oryza</taxon>
        <taxon>Oryza sativa</taxon>
    </lineage>
</organism>
<reference evidence="1 2" key="3">
    <citation type="journal article" date="2013" name="Rice">
        <title>Improvement of the Oryza sativa Nipponbare reference genome using next generation sequence and optical map data.</title>
        <authorList>
            <person name="Kawahara Y."/>
            <person name="de la Bastide M."/>
            <person name="Hamilton J.P."/>
            <person name="Kanamori H."/>
            <person name="McCombie W.R."/>
            <person name="Ouyang S."/>
            <person name="Schwartz D.C."/>
            <person name="Tanaka T."/>
            <person name="Wu J."/>
            <person name="Zhou S."/>
            <person name="Childs K.L."/>
            <person name="Davidson R.M."/>
            <person name="Lin H."/>
            <person name="Quesada-Ocampo L."/>
            <person name="Vaillancourt B."/>
            <person name="Sakai H."/>
            <person name="Lee S.S."/>
            <person name="Kim J."/>
            <person name="Numa H."/>
            <person name="Itoh T."/>
            <person name="Buell C.R."/>
            <person name="Matsumoto T."/>
        </authorList>
    </citation>
    <scope>NUCLEOTIDE SEQUENCE [LARGE SCALE GENOMIC DNA]</scope>
    <source>
        <strain evidence="2">cv. Nipponbare</strain>
    </source>
</reference>
<name>A0A0P0V2Z0_ORYSJ</name>
<reference evidence="1 2" key="2">
    <citation type="journal article" date="2013" name="Plant Cell Physiol.">
        <title>Rice Annotation Project Database (RAP-DB): an integrative and interactive database for rice genomics.</title>
        <authorList>
            <person name="Sakai H."/>
            <person name="Lee S.S."/>
            <person name="Tanaka T."/>
            <person name="Numa H."/>
            <person name="Kim J."/>
            <person name="Kawahara Y."/>
            <person name="Wakimoto H."/>
            <person name="Yang C.C."/>
            <person name="Iwamoto M."/>
            <person name="Abe T."/>
            <person name="Yamada Y."/>
            <person name="Muto A."/>
            <person name="Inokuchi H."/>
            <person name="Ikemura T."/>
            <person name="Matsumoto T."/>
            <person name="Sasaki T."/>
            <person name="Itoh T."/>
        </authorList>
    </citation>
    <scope>NUCLEOTIDE SEQUENCE [LARGE SCALE GENOMIC DNA]</scope>
    <source>
        <strain evidence="2">cv. Nipponbare</strain>
    </source>
</reference>
<keyword evidence="2" id="KW-1185">Reference proteome</keyword>
<dbReference type="AlphaFoldDB" id="A0A0P0V2Z0"/>
<reference evidence="2" key="1">
    <citation type="journal article" date="2005" name="Nature">
        <title>The map-based sequence of the rice genome.</title>
        <authorList>
            <consortium name="International rice genome sequencing project (IRGSP)"/>
            <person name="Matsumoto T."/>
            <person name="Wu J."/>
            <person name="Kanamori H."/>
            <person name="Katayose Y."/>
            <person name="Fujisawa M."/>
            <person name="Namiki N."/>
            <person name="Mizuno H."/>
            <person name="Yamamoto K."/>
            <person name="Antonio B.A."/>
            <person name="Baba T."/>
            <person name="Sakata K."/>
            <person name="Nagamura Y."/>
            <person name="Aoki H."/>
            <person name="Arikawa K."/>
            <person name="Arita K."/>
            <person name="Bito T."/>
            <person name="Chiden Y."/>
            <person name="Fujitsuka N."/>
            <person name="Fukunaka R."/>
            <person name="Hamada M."/>
            <person name="Harada C."/>
            <person name="Hayashi A."/>
            <person name="Hijishita S."/>
            <person name="Honda M."/>
            <person name="Hosokawa S."/>
            <person name="Ichikawa Y."/>
            <person name="Idonuma A."/>
            <person name="Iijima M."/>
            <person name="Ikeda M."/>
            <person name="Ikeno M."/>
            <person name="Ito K."/>
            <person name="Ito S."/>
            <person name="Ito T."/>
            <person name="Ito Y."/>
            <person name="Ito Y."/>
            <person name="Iwabuchi A."/>
            <person name="Kamiya K."/>
            <person name="Karasawa W."/>
            <person name="Kurita K."/>
            <person name="Katagiri S."/>
            <person name="Kikuta A."/>
            <person name="Kobayashi H."/>
            <person name="Kobayashi N."/>
            <person name="Machita K."/>
            <person name="Maehara T."/>
            <person name="Masukawa M."/>
            <person name="Mizubayashi T."/>
            <person name="Mukai Y."/>
            <person name="Nagasaki H."/>
            <person name="Nagata Y."/>
            <person name="Naito S."/>
            <person name="Nakashima M."/>
            <person name="Nakama Y."/>
            <person name="Nakamichi Y."/>
            <person name="Nakamura M."/>
            <person name="Meguro A."/>
            <person name="Negishi M."/>
            <person name="Ohta I."/>
            <person name="Ohta T."/>
            <person name="Okamoto M."/>
            <person name="Ono N."/>
            <person name="Saji S."/>
            <person name="Sakaguchi M."/>
            <person name="Sakai K."/>
            <person name="Shibata M."/>
            <person name="Shimokawa T."/>
            <person name="Song J."/>
            <person name="Takazaki Y."/>
            <person name="Terasawa K."/>
            <person name="Tsugane M."/>
            <person name="Tsuji K."/>
            <person name="Ueda S."/>
            <person name="Waki K."/>
            <person name="Yamagata H."/>
            <person name="Yamamoto M."/>
            <person name="Yamamoto S."/>
            <person name="Yamane H."/>
            <person name="Yoshiki S."/>
            <person name="Yoshihara R."/>
            <person name="Yukawa K."/>
            <person name="Zhong H."/>
            <person name="Yano M."/>
            <person name="Yuan Q."/>
            <person name="Ouyang S."/>
            <person name="Liu J."/>
            <person name="Jones K.M."/>
            <person name="Gansberger K."/>
            <person name="Moffat K."/>
            <person name="Hill J."/>
            <person name="Bera J."/>
            <person name="Fadrosh D."/>
            <person name="Jin S."/>
            <person name="Johri S."/>
            <person name="Kim M."/>
            <person name="Overton L."/>
            <person name="Reardon M."/>
            <person name="Tsitrin T."/>
            <person name="Vuong H."/>
            <person name="Weaver B."/>
            <person name="Ciecko A."/>
            <person name="Tallon L."/>
            <person name="Jackson J."/>
            <person name="Pai G."/>
            <person name="Aken S.V."/>
            <person name="Utterback T."/>
            <person name="Reidmuller S."/>
            <person name="Feldblyum T."/>
            <person name="Hsiao J."/>
            <person name="Zismann V."/>
            <person name="Iobst S."/>
            <person name="de Vazeille A.R."/>
            <person name="Buell C.R."/>
            <person name="Ying K."/>
            <person name="Li Y."/>
            <person name="Lu T."/>
            <person name="Huang Y."/>
            <person name="Zhao Q."/>
            <person name="Feng Q."/>
            <person name="Zhang L."/>
            <person name="Zhu J."/>
            <person name="Weng Q."/>
            <person name="Mu J."/>
            <person name="Lu Y."/>
            <person name="Fan D."/>
            <person name="Liu Y."/>
            <person name="Guan J."/>
            <person name="Zhang Y."/>
            <person name="Yu S."/>
            <person name="Liu X."/>
            <person name="Zhang Y."/>
            <person name="Hong G."/>
            <person name="Han B."/>
            <person name="Choisne N."/>
            <person name="Demange N."/>
            <person name="Orjeda G."/>
            <person name="Samain S."/>
            <person name="Cattolico L."/>
            <person name="Pelletier E."/>
            <person name="Couloux A."/>
            <person name="Segurens B."/>
            <person name="Wincker P."/>
            <person name="D'Hont A."/>
            <person name="Scarpelli C."/>
            <person name="Weissenbach J."/>
            <person name="Salanoubat M."/>
            <person name="Quetier F."/>
            <person name="Yu Y."/>
            <person name="Kim H.R."/>
            <person name="Rambo T."/>
            <person name="Currie J."/>
            <person name="Collura K."/>
            <person name="Luo M."/>
            <person name="Yang T."/>
            <person name="Ammiraju J.S.S."/>
            <person name="Engler F."/>
            <person name="Soderlund C."/>
            <person name="Wing R.A."/>
            <person name="Palmer L.E."/>
            <person name="de la Bastide M."/>
            <person name="Spiegel L."/>
            <person name="Nascimento L."/>
            <person name="Zutavern T."/>
            <person name="O'Shaughnessy A."/>
            <person name="Dike S."/>
            <person name="Dedhia N."/>
            <person name="Preston R."/>
            <person name="Balija V."/>
            <person name="McCombie W.R."/>
            <person name="Chow T."/>
            <person name="Chen H."/>
            <person name="Chung M."/>
            <person name="Chen C."/>
            <person name="Shaw J."/>
            <person name="Wu H."/>
            <person name="Hsiao K."/>
            <person name="Chao Y."/>
            <person name="Chu M."/>
            <person name="Cheng C."/>
            <person name="Hour A."/>
            <person name="Lee P."/>
            <person name="Lin S."/>
            <person name="Lin Y."/>
            <person name="Liou J."/>
            <person name="Liu S."/>
            <person name="Hsing Y."/>
            <person name="Raghuvanshi S."/>
            <person name="Mohanty A."/>
            <person name="Bharti A.K."/>
            <person name="Gaur A."/>
            <person name="Gupta V."/>
            <person name="Kumar D."/>
            <person name="Ravi V."/>
            <person name="Vij S."/>
            <person name="Kapur A."/>
            <person name="Khurana P."/>
            <person name="Khurana P."/>
            <person name="Khurana J.P."/>
            <person name="Tyagi A.K."/>
            <person name="Gaikwad K."/>
            <person name="Singh A."/>
            <person name="Dalal V."/>
            <person name="Srivastava S."/>
            <person name="Dixit A."/>
            <person name="Pal A.K."/>
            <person name="Ghazi I.A."/>
            <person name="Yadav M."/>
            <person name="Pandit A."/>
            <person name="Bhargava A."/>
            <person name="Sureshbabu K."/>
            <person name="Batra K."/>
            <person name="Sharma T.R."/>
            <person name="Mohapatra T."/>
            <person name="Singh N.K."/>
            <person name="Messing J."/>
            <person name="Nelson A.B."/>
            <person name="Fuks G."/>
            <person name="Kavchok S."/>
            <person name="Keizer G."/>
            <person name="Linton E."/>
            <person name="Llaca V."/>
            <person name="Song R."/>
            <person name="Tanyolac B."/>
            <person name="Young S."/>
            <person name="Ho-Il K."/>
            <person name="Hahn J.H."/>
            <person name="Sangsakoo G."/>
            <person name="Vanavichit A."/>
            <person name="de Mattos Luiz.A.T."/>
            <person name="Zimmer P.D."/>
            <person name="Malone G."/>
            <person name="Dellagostin O."/>
            <person name="de Oliveira A.C."/>
            <person name="Bevan M."/>
            <person name="Bancroft I."/>
            <person name="Minx P."/>
            <person name="Cordum H."/>
            <person name="Wilson R."/>
            <person name="Cheng Z."/>
            <person name="Jin W."/>
            <person name="Jiang J."/>
            <person name="Leong S.A."/>
            <person name="Iwama H."/>
            <person name="Gojobori T."/>
            <person name="Itoh T."/>
            <person name="Niimura Y."/>
            <person name="Fujii Y."/>
            <person name="Habara T."/>
            <person name="Sakai H."/>
            <person name="Sato Y."/>
            <person name="Wilson G."/>
            <person name="Kumar K."/>
            <person name="McCouch S."/>
            <person name="Juretic N."/>
            <person name="Hoen D."/>
            <person name="Wright S."/>
            <person name="Bruskiewich R."/>
            <person name="Bureau T."/>
            <person name="Miyao A."/>
            <person name="Hirochika H."/>
            <person name="Nishikawa T."/>
            <person name="Kadowaki K."/>
            <person name="Sugiura M."/>
            <person name="Burr B."/>
            <person name="Sasaki T."/>
        </authorList>
    </citation>
    <scope>NUCLEOTIDE SEQUENCE [LARGE SCALE GENOMIC DNA]</scope>
    <source>
        <strain evidence="2">cv. Nipponbare</strain>
    </source>
</reference>
<dbReference type="EMBL" id="AP014957">
    <property type="protein sequence ID" value="BAS72292.1"/>
    <property type="molecule type" value="Genomic_DNA"/>
</dbReference>
<proteinExistence type="predicted"/>
<dbReference type="InParanoid" id="A0A0P0V2Z0"/>
<evidence type="ECO:0000313" key="2">
    <source>
        <dbReference type="Proteomes" id="UP000059680"/>
    </source>
</evidence>
<dbReference type="PaxDb" id="39947-A0A0P0V2Z0"/>